<dbReference type="Proteomes" id="UP001055811">
    <property type="component" value="Linkage Group LG02"/>
</dbReference>
<organism evidence="1 2">
    <name type="scientific">Cichorium intybus</name>
    <name type="common">Chicory</name>
    <dbReference type="NCBI Taxonomy" id="13427"/>
    <lineage>
        <taxon>Eukaryota</taxon>
        <taxon>Viridiplantae</taxon>
        <taxon>Streptophyta</taxon>
        <taxon>Embryophyta</taxon>
        <taxon>Tracheophyta</taxon>
        <taxon>Spermatophyta</taxon>
        <taxon>Magnoliopsida</taxon>
        <taxon>eudicotyledons</taxon>
        <taxon>Gunneridae</taxon>
        <taxon>Pentapetalae</taxon>
        <taxon>asterids</taxon>
        <taxon>campanulids</taxon>
        <taxon>Asterales</taxon>
        <taxon>Asteraceae</taxon>
        <taxon>Cichorioideae</taxon>
        <taxon>Cichorieae</taxon>
        <taxon>Cichoriinae</taxon>
        <taxon>Cichorium</taxon>
    </lineage>
</organism>
<reference evidence="1 2" key="2">
    <citation type="journal article" date="2022" name="Mol. Ecol. Resour.">
        <title>The genomes of chicory, endive, great burdock and yacon provide insights into Asteraceae paleo-polyploidization history and plant inulin production.</title>
        <authorList>
            <person name="Fan W."/>
            <person name="Wang S."/>
            <person name="Wang H."/>
            <person name="Wang A."/>
            <person name="Jiang F."/>
            <person name="Liu H."/>
            <person name="Zhao H."/>
            <person name="Xu D."/>
            <person name="Zhang Y."/>
        </authorList>
    </citation>
    <scope>NUCLEOTIDE SEQUENCE [LARGE SCALE GENOMIC DNA]</scope>
    <source>
        <strain evidence="2">cv. Punajuju</strain>
        <tissue evidence="1">Leaves</tissue>
    </source>
</reference>
<reference evidence="2" key="1">
    <citation type="journal article" date="2022" name="Mol. Ecol. Resour.">
        <title>The genomes of chicory, endive, great burdock and yacon provide insights into Asteraceae palaeo-polyploidization history and plant inulin production.</title>
        <authorList>
            <person name="Fan W."/>
            <person name="Wang S."/>
            <person name="Wang H."/>
            <person name="Wang A."/>
            <person name="Jiang F."/>
            <person name="Liu H."/>
            <person name="Zhao H."/>
            <person name="Xu D."/>
            <person name="Zhang Y."/>
        </authorList>
    </citation>
    <scope>NUCLEOTIDE SEQUENCE [LARGE SCALE GENOMIC DNA]</scope>
    <source>
        <strain evidence="2">cv. Punajuju</strain>
    </source>
</reference>
<name>A0ACB9G684_CICIN</name>
<comment type="caution">
    <text evidence="1">The sequence shown here is derived from an EMBL/GenBank/DDBJ whole genome shotgun (WGS) entry which is preliminary data.</text>
</comment>
<accession>A0ACB9G684</accession>
<protein>
    <submittedName>
        <fullName evidence="1">Uncharacterized protein</fullName>
    </submittedName>
</protein>
<evidence type="ECO:0000313" key="2">
    <source>
        <dbReference type="Proteomes" id="UP001055811"/>
    </source>
</evidence>
<gene>
    <name evidence="1" type="ORF">L2E82_08099</name>
</gene>
<evidence type="ECO:0000313" key="1">
    <source>
        <dbReference type="EMBL" id="KAI3778716.1"/>
    </source>
</evidence>
<dbReference type="EMBL" id="CM042010">
    <property type="protein sequence ID" value="KAI3778716.1"/>
    <property type="molecule type" value="Genomic_DNA"/>
</dbReference>
<keyword evidence="2" id="KW-1185">Reference proteome</keyword>
<proteinExistence type="predicted"/>
<sequence>MAKMGAGSVEETHSCAGGGRREEGSKMVMVLCITTVQRRKFPDHVSDLGLVESKLKKKIIQQPPAPAMVEGASNSSNPIPNLVEETVRTAKGGRRRLNCGIMRGGRSGHRPDLDP</sequence>